<dbReference type="InterPro" id="IPR052929">
    <property type="entry name" value="RNase_H-like_EbsB-rel"/>
</dbReference>
<comment type="caution">
    <text evidence="2">The sequence shown here is derived from an EMBL/GenBank/DDBJ whole genome shotgun (WGS) entry which is preliminary data.</text>
</comment>
<proteinExistence type="predicted"/>
<feature type="domain" description="RNase H type-1" evidence="1">
    <location>
        <begin position="22"/>
        <end position="68"/>
    </location>
</feature>
<protein>
    <recommendedName>
        <fullName evidence="1">RNase H type-1 domain-containing protein</fullName>
    </recommendedName>
</protein>
<dbReference type="GO" id="GO:0004523">
    <property type="term" value="F:RNA-DNA hybrid ribonuclease activity"/>
    <property type="evidence" value="ECO:0007669"/>
    <property type="project" value="InterPro"/>
</dbReference>
<dbReference type="InterPro" id="IPR002156">
    <property type="entry name" value="RNaseH_domain"/>
</dbReference>
<dbReference type="EMBL" id="JANJYJ010000010">
    <property type="protein sequence ID" value="KAK3184965.1"/>
    <property type="molecule type" value="Genomic_DNA"/>
</dbReference>
<dbReference type="Pfam" id="PF13456">
    <property type="entry name" value="RVT_3"/>
    <property type="match status" value="1"/>
</dbReference>
<evidence type="ECO:0000313" key="3">
    <source>
        <dbReference type="Proteomes" id="UP001281410"/>
    </source>
</evidence>
<organism evidence="2 3">
    <name type="scientific">Dipteronia sinensis</name>
    <dbReference type="NCBI Taxonomy" id="43782"/>
    <lineage>
        <taxon>Eukaryota</taxon>
        <taxon>Viridiplantae</taxon>
        <taxon>Streptophyta</taxon>
        <taxon>Embryophyta</taxon>
        <taxon>Tracheophyta</taxon>
        <taxon>Spermatophyta</taxon>
        <taxon>Magnoliopsida</taxon>
        <taxon>eudicotyledons</taxon>
        <taxon>Gunneridae</taxon>
        <taxon>Pentapetalae</taxon>
        <taxon>rosids</taxon>
        <taxon>malvids</taxon>
        <taxon>Sapindales</taxon>
        <taxon>Sapindaceae</taxon>
        <taxon>Hippocastanoideae</taxon>
        <taxon>Acereae</taxon>
        <taxon>Dipteronia</taxon>
    </lineage>
</organism>
<gene>
    <name evidence="2" type="ORF">Dsin_032251</name>
</gene>
<dbReference type="GO" id="GO:0003676">
    <property type="term" value="F:nucleic acid binding"/>
    <property type="evidence" value="ECO:0007669"/>
    <property type="project" value="InterPro"/>
</dbReference>
<dbReference type="PANTHER" id="PTHR47074">
    <property type="entry name" value="BNAC02G40300D PROTEIN"/>
    <property type="match status" value="1"/>
</dbReference>
<dbReference type="PANTHER" id="PTHR47074:SF11">
    <property type="entry name" value="REVERSE TRANSCRIPTASE-LIKE PROTEIN"/>
    <property type="match status" value="1"/>
</dbReference>
<evidence type="ECO:0000313" key="2">
    <source>
        <dbReference type="EMBL" id="KAK3184965.1"/>
    </source>
</evidence>
<name>A0AAD9ZNZ6_9ROSI</name>
<reference evidence="2" key="1">
    <citation type="journal article" date="2023" name="Plant J.">
        <title>Genome sequences and population genomics provide insights into the demographic history, inbreeding, and mutation load of two 'living fossil' tree species of Dipteronia.</title>
        <authorList>
            <person name="Feng Y."/>
            <person name="Comes H.P."/>
            <person name="Chen J."/>
            <person name="Zhu S."/>
            <person name="Lu R."/>
            <person name="Zhang X."/>
            <person name="Li P."/>
            <person name="Qiu J."/>
            <person name="Olsen K.M."/>
            <person name="Qiu Y."/>
        </authorList>
    </citation>
    <scope>NUCLEOTIDE SEQUENCE</scope>
    <source>
        <strain evidence="2">NBL</strain>
    </source>
</reference>
<dbReference type="AlphaFoldDB" id="A0AAD9ZNZ6"/>
<dbReference type="Proteomes" id="UP001281410">
    <property type="component" value="Unassembled WGS sequence"/>
</dbReference>
<keyword evidence="3" id="KW-1185">Reference proteome</keyword>
<sequence length="79" mass="8125">MGLCFPRGLSPGECGLNGGMIGLGLIIRDNVGSVMCACAQPIHAGYSPLIAEAIAILSGLRFALESGLIESAFGNRLVY</sequence>
<accession>A0AAD9ZNZ6</accession>
<evidence type="ECO:0000259" key="1">
    <source>
        <dbReference type="Pfam" id="PF13456"/>
    </source>
</evidence>